<dbReference type="KEGG" id="pbap:Pla133_11350"/>
<dbReference type="EMBL" id="CP036287">
    <property type="protein sequence ID" value="QDU66069.1"/>
    <property type="molecule type" value="Genomic_DNA"/>
</dbReference>
<protein>
    <submittedName>
        <fullName evidence="1">Uncharacterized protein</fullName>
    </submittedName>
</protein>
<dbReference type="RefSeq" id="WP_145063288.1">
    <property type="nucleotide sequence ID" value="NZ_CP036287.1"/>
</dbReference>
<keyword evidence="2" id="KW-1185">Reference proteome</keyword>
<reference evidence="1 2" key="1">
    <citation type="submission" date="2019-02" db="EMBL/GenBank/DDBJ databases">
        <title>Deep-cultivation of Planctomycetes and their phenomic and genomic characterization uncovers novel biology.</title>
        <authorList>
            <person name="Wiegand S."/>
            <person name="Jogler M."/>
            <person name="Boedeker C."/>
            <person name="Pinto D."/>
            <person name="Vollmers J."/>
            <person name="Rivas-Marin E."/>
            <person name="Kohn T."/>
            <person name="Peeters S.H."/>
            <person name="Heuer A."/>
            <person name="Rast P."/>
            <person name="Oberbeckmann S."/>
            <person name="Bunk B."/>
            <person name="Jeske O."/>
            <person name="Meyerdierks A."/>
            <person name="Storesund J.E."/>
            <person name="Kallscheuer N."/>
            <person name="Luecker S."/>
            <person name="Lage O.M."/>
            <person name="Pohl T."/>
            <person name="Merkel B.J."/>
            <person name="Hornburger P."/>
            <person name="Mueller R.-W."/>
            <person name="Bruemmer F."/>
            <person name="Labrenz M."/>
            <person name="Spormann A.M."/>
            <person name="Op den Camp H."/>
            <person name="Overmann J."/>
            <person name="Amann R."/>
            <person name="Jetten M.S.M."/>
            <person name="Mascher T."/>
            <person name="Medema M.H."/>
            <person name="Devos D.P."/>
            <person name="Kaster A.-K."/>
            <person name="Ovreas L."/>
            <person name="Rohde M."/>
            <person name="Galperin M.Y."/>
            <person name="Jogler C."/>
        </authorList>
    </citation>
    <scope>NUCLEOTIDE SEQUENCE [LARGE SCALE GENOMIC DNA]</scope>
    <source>
        <strain evidence="1 2">Pla133</strain>
    </source>
</reference>
<name>A0A518BGF7_9BACT</name>
<evidence type="ECO:0000313" key="2">
    <source>
        <dbReference type="Proteomes" id="UP000316921"/>
    </source>
</evidence>
<accession>A0A518BGF7</accession>
<proteinExistence type="predicted"/>
<gene>
    <name evidence="1" type="ORF">Pla133_11350</name>
</gene>
<dbReference type="AlphaFoldDB" id="A0A518BGF7"/>
<evidence type="ECO:0000313" key="1">
    <source>
        <dbReference type="EMBL" id="QDU66069.1"/>
    </source>
</evidence>
<sequence length="225" mass="24939">MRRPDEVADRRDSSIAGPQLGATASVAPIETFGDYLAAEYPQLDPTAVMDRIWLTQPLPELQPWEEVREELEADLLRGATGRALATDDQLVAMALTNSTNGDIRRALLRLADGRVPDRWDLQGPELMRRAMRTSVSVARTQKQIEHARLAALTAKVREGRYEQEKYVLTDSGAPRRSGRSLESKSAVRGGWAARADLYDSDVPDLAGLEARRNEAIAAWVDALFD</sequence>
<dbReference type="Proteomes" id="UP000316921">
    <property type="component" value="Chromosome"/>
</dbReference>
<organism evidence="1 2">
    <name type="scientific">Engelhardtia mirabilis</name>
    <dbReference type="NCBI Taxonomy" id="2528011"/>
    <lineage>
        <taxon>Bacteria</taxon>
        <taxon>Pseudomonadati</taxon>
        <taxon>Planctomycetota</taxon>
        <taxon>Planctomycetia</taxon>
        <taxon>Planctomycetia incertae sedis</taxon>
        <taxon>Engelhardtia</taxon>
    </lineage>
</organism>